<dbReference type="Gene3D" id="3.40.50.300">
    <property type="entry name" value="P-loop containing nucleotide triphosphate hydrolases"/>
    <property type="match status" value="1"/>
</dbReference>
<evidence type="ECO:0000313" key="1">
    <source>
        <dbReference type="EMBL" id="CAB4037424.1"/>
    </source>
</evidence>
<dbReference type="SUPFAM" id="SSF52540">
    <property type="entry name" value="P-loop containing nucleoside triphosphate hydrolases"/>
    <property type="match status" value="1"/>
</dbReference>
<organism evidence="1 2">
    <name type="scientific">Paramuricea clavata</name>
    <name type="common">Red gorgonian</name>
    <name type="synonym">Violescent sea-whip</name>
    <dbReference type="NCBI Taxonomy" id="317549"/>
    <lineage>
        <taxon>Eukaryota</taxon>
        <taxon>Metazoa</taxon>
        <taxon>Cnidaria</taxon>
        <taxon>Anthozoa</taxon>
        <taxon>Octocorallia</taxon>
        <taxon>Malacalcyonacea</taxon>
        <taxon>Plexauridae</taxon>
        <taxon>Paramuricea</taxon>
    </lineage>
</organism>
<dbReference type="OrthoDB" id="3485858at2759"/>
<keyword evidence="2" id="KW-1185">Reference proteome</keyword>
<sequence length="400" mass="45902">MSDVPWESEGKRNYICMQNIIIDVVSEGLRNVFKNEWNTRYQASLGAWDDTSVSGLQLFHRENTRSRPNKNMYQAKFQQGDTNQWDCSVLFDAILYSNSIGKSSLNPTIKTEVDNIRNMRNKIMHADDTTLSDADFQTMISDVEKAFKSLSLPVRDITQMKIKRNLYKSFHVLPPKPSHEVVYRSEKIKEIQQKLQRLRIDSDGKLTYFYISGNPGSGKSQLSRQLGEDLLKSANWEAEATFVMTLKAKDLDALQHSYEDFCRRLNCSESSLITVMNSCNPQVEKIKDLRSLIESRIKNWKRWWIIVDNVEILEDISPLLPQMGDEVWNNGQIIITIQNTNEVPSDNLRNQRISLSRGMKDEECRQLLSILSGTDVNDPLLDEVAEKLDFQPLAIAAAAV</sequence>
<protein>
    <submittedName>
        <fullName evidence="1">Uncharacterized protein</fullName>
    </submittedName>
</protein>
<comment type="caution">
    <text evidence="1">The sequence shown here is derived from an EMBL/GenBank/DDBJ whole genome shotgun (WGS) entry which is preliminary data.</text>
</comment>
<name>A0A6S7K477_PARCT</name>
<evidence type="ECO:0000313" key="2">
    <source>
        <dbReference type="Proteomes" id="UP001152795"/>
    </source>
</evidence>
<proteinExistence type="predicted"/>
<accession>A0A6S7K477</accession>
<dbReference type="PANTHER" id="PTHR22845:SF5">
    <property type="entry name" value="APOPTOTIC PROTEASE-ACTIVATING FACTOR 1"/>
    <property type="match status" value="1"/>
</dbReference>
<dbReference type="EMBL" id="CACRXK020023070">
    <property type="protein sequence ID" value="CAB4037424.1"/>
    <property type="molecule type" value="Genomic_DNA"/>
</dbReference>
<dbReference type="AlphaFoldDB" id="A0A6S7K477"/>
<dbReference type="InterPro" id="IPR027417">
    <property type="entry name" value="P-loop_NTPase"/>
</dbReference>
<dbReference type="Proteomes" id="UP001152795">
    <property type="component" value="Unassembled WGS sequence"/>
</dbReference>
<reference evidence="1" key="1">
    <citation type="submission" date="2020-04" db="EMBL/GenBank/DDBJ databases">
        <authorList>
            <person name="Alioto T."/>
            <person name="Alioto T."/>
            <person name="Gomez Garrido J."/>
        </authorList>
    </citation>
    <scope>NUCLEOTIDE SEQUENCE</scope>
    <source>
        <strain evidence="1">A484AB</strain>
    </source>
</reference>
<gene>
    <name evidence="1" type="ORF">PACLA_8A049217</name>
</gene>
<dbReference type="PANTHER" id="PTHR22845">
    <property type="entry name" value="APOPTOTIC PROTEASE-ACTIVATING FACTOR 1"/>
    <property type="match status" value="1"/>
</dbReference>